<accession>A0AA86PJX0</accession>
<protein>
    <submittedName>
        <fullName evidence="2">Hypothetical_protein</fullName>
    </submittedName>
</protein>
<evidence type="ECO:0000313" key="3">
    <source>
        <dbReference type="Proteomes" id="UP001642409"/>
    </source>
</evidence>
<evidence type="ECO:0000313" key="1">
    <source>
        <dbReference type="EMBL" id="CAI9940934.1"/>
    </source>
</evidence>
<comment type="caution">
    <text evidence="1">The sequence shown here is derived from an EMBL/GenBank/DDBJ whole genome shotgun (WGS) entry which is preliminary data.</text>
</comment>
<organism evidence="1">
    <name type="scientific">Hexamita inflata</name>
    <dbReference type="NCBI Taxonomy" id="28002"/>
    <lineage>
        <taxon>Eukaryota</taxon>
        <taxon>Metamonada</taxon>
        <taxon>Diplomonadida</taxon>
        <taxon>Hexamitidae</taxon>
        <taxon>Hexamitinae</taxon>
        <taxon>Hexamita</taxon>
    </lineage>
</organism>
<proteinExistence type="predicted"/>
<name>A0AA86PJX0_9EUKA</name>
<dbReference type="Proteomes" id="UP001642409">
    <property type="component" value="Unassembled WGS sequence"/>
</dbReference>
<evidence type="ECO:0000313" key="2">
    <source>
        <dbReference type="EMBL" id="CAL6065370.1"/>
    </source>
</evidence>
<reference evidence="1" key="1">
    <citation type="submission" date="2023-06" db="EMBL/GenBank/DDBJ databases">
        <authorList>
            <person name="Kurt Z."/>
        </authorList>
    </citation>
    <scope>NUCLEOTIDE SEQUENCE</scope>
</reference>
<dbReference type="EMBL" id="CAXDID020000255">
    <property type="protein sequence ID" value="CAL6065370.1"/>
    <property type="molecule type" value="Genomic_DNA"/>
</dbReference>
<sequence length="200" mass="23189">MVIADIFTNKSIHLINYNCNLNDASGQWNNIILENCFISLQNNSTKFKNTILFNIILVKLNKIYNNIAHVQMEQQSVQQLVLVQMACFNKIQNNMINTFDFNPLQMSSKLTVEIDKDVITDFRSLIQCRPNIVQLYYHNIDLKQLSGTWNDLLFANCEFANSDNYQINAKTVKIFDPDIQNFGAFICDQQQDSHNYNSSE</sequence>
<keyword evidence="3" id="KW-1185">Reference proteome</keyword>
<gene>
    <name evidence="1" type="ORF">HINF_LOCUS28579</name>
    <name evidence="2" type="ORF">HINF_LOCUS51806</name>
</gene>
<reference evidence="2 3" key="2">
    <citation type="submission" date="2024-07" db="EMBL/GenBank/DDBJ databases">
        <authorList>
            <person name="Akdeniz Z."/>
        </authorList>
    </citation>
    <scope>NUCLEOTIDE SEQUENCE [LARGE SCALE GENOMIC DNA]</scope>
</reference>
<dbReference type="EMBL" id="CATOUU010000686">
    <property type="protein sequence ID" value="CAI9940934.1"/>
    <property type="molecule type" value="Genomic_DNA"/>
</dbReference>
<dbReference type="AlphaFoldDB" id="A0AA86PJX0"/>